<dbReference type="HAMAP" id="MF_01477">
    <property type="entry name" value="Iojap_RsfS"/>
    <property type="match status" value="1"/>
</dbReference>
<dbReference type="Pfam" id="PF02410">
    <property type="entry name" value="RsfS"/>
    <property type="match status" value="1"/>
</dbReference>
<dbReference type="PATRIC" id="fig|1608419.3.peg.1478"/>
<dbReference type="PANTHER" id="PTHR21043">
    <property type="entry name" value="IOJAP SUPERFAMILY ORTHOLOG"/>
    <property type="match status" value="1"/>
</dbReference>
<dbReference type="NCBIfam" id="TIGR00090">
    <property type="entry name" value="rsfS_iojap_ybeB"/>
    <property type="match status" value="1"/>
</dbReference>
<proteinExistence type="inferred from homology"/>
<reference evidence="5" key="1">
    <citation type="submission" date="2015-02" db="EMBL/GenBank/DDBJ databases">
        <authorList>
            <person name="Slaby B."/>
            <person name="Hentschel U."/>
        </authorList>
    </citation>
    <scope>NUCLEOTIDE SEQUENCE [LARGE SCALE GENOMIC DNA]</scope>
</reference>
<dbReference type="SUPFAM" id="SSF81301">
    <property type="entry name" value="Nucleotidyltransferase"/>
    <property type="match status" value="1"/>
</dbReference>
<dbReference type="GO" id="GO:0042256">
    <property type="term" value="P:cytosolic ribosome assembly"/>
    <property type="evidence" value="ECO:0007669"/>
    <property type="project" value="UniProtKB-UniRule"/>
</dbReference>
<comment type="subcellular location">
    <subcellularLocation>
        <location evidence="2">Cytoplasm</location>
    </subcellularLocation>
</comment>
<dbReference type="InterPro" id="IPR043519">
    <property type="entry name" value="NT_sf"/>
</dbReference>
<gene>
    <name evidence="2" type="primary">rsfS</name>
    <name evidence="4" type="ORF">TQ37_10655</name>
</gene>
<dbReference type="Gene3D" id="3.30.460.10">
    <property type="entry name" value="Beta Polymerase, domain 2"/>
    <property type="match status" value="1"/>
</dbReference>
<comment type="subunit">
    <text evidence="2">Interacts with ribosomal protein uL14 (rplN).</text>
</comment>
<evidence type="ECO:0000256" key="3">
    <source>
        <dbReference type="SAM" id="MobiDB-lite"/>
    </source>
</evidence>
<dbReference type="STRING" id="431041.FLM9_1131"/>
<dbReference type="EMBL" id="JYFQ01000229">
    <property type="protein sequence ID" value="KKZ09920.1"/>
    <property type="molecule type" value="Genomic_DNA"/>
</dbReference>
<evidence type="ECO:0000313" key="4">
    <source>
        <dbReference type="EMBL" id="KKZ09920.1"/>
    </source>
</evidence>
<evidence type="ECO:0000256" key="2">
    <source>
        <dbReference type="HAMAP-Rule" id="MF_01477"/>
    </source>
</evidence>
<comment type="caution">
    <text evidence="4">The sequence shown here is derived from an EMBL/GenBank/DDBJ whole genome shotgun (WGS) entry which is preliminary data.</text>
</comment>
<keyword evidence="2" id="KW-0963">Cytoplasm</keyword>
<evidence type="ECO:0000313" key="5">
    <source>
        <dbReference type="Proteomes" id="UP000035037"/>
    </source>
</evidence>
<dbReference type="AlphaFoldDB" id="A0A0U1QK24"/>
<keyword evidence="2" id="KW-0678">Repressor</keyword>
<feature type="region of interest" description="Disordered" evidence="3">
    <location>
        <begin position="1"/>
        <end position="21"/>
    </location>
</feature>
<dbReference type="PANTHER" id="PTHR21043:SF0">
    <property type="entry name" value="MITOCHONDRIAL ASSEMBLY OF RIBOSOMAL LARGE SUBUNIT PROTEIN 1"/>
    <property type="match status" value="1"/>
</dbReference>
<dbReference type="GO" id="GO:0043023">
    <property type="term" value="F:ribosomal large subunit binding"/>
    <property type="evidence" value="ECO:0007669"/>
    <property type="project" value="TreeGrafter"/>
</dbReference>
<comment type="function">
    <text evidence="2">Functions as a ribosomal silencing factor. Interacts with ribosomal protein uL14 (rplN), blocking formation of intersubunit bridge B8. Prevents association of the 30S and 50S ribosomal subunits and the formation of functional ribosomes, thus repressing translation.</text>
</comment>
<accession>A0A0U1QK24</accession>
<keyword evidence="2" id="KW-0810">Translation regulation</keyword>
<sequence length="136" mass="15222">MVEVVAGPLAASRKHPPDSSSMARLAAEACDDRRAMNIVLIRVDEVAYLTDWFVICSGGSPVQVRAIARSVEEKLEESAQRRPLRLEGVSEGRWVLLDYGELIVHVMGAQERHFYDLEGFWSHGELHDHVPMAETP</sequence>
<protein>
    <recommendedName>
        <fullName evidence="2">Ribosomal silencing factor RsfS</fullName>
    </recommendedName>
</protein>
<dbReference type="InterPro" id="IPR004394">
    <property type="entry name" value="Iojap/RsfS/C7orf30"/>
</dbReference>
<evidence type="ECO:0000256" key="1">
    <source>
        <dbReference type="ARBA" id="ARBA00010574"/>
    </source>
</evidence>
<organism evidence="4 5">
    <name type="scientific">Candidatus Synechococcus spongiarum 15L</name>
    <dbReference type="NCBI Taxonomy" id="1608419"/>
    <lineage>
        <taxon>Bacteria</taxon>
        <taxon>Bacillati</taxon>
        <taxon>Cyanobacteriota</taxon>
        <taxon>Cyanophyceae</taxon>
        <taxon>Synechococcales</taxon>
        <taxon>Synechococcaceae</taxon>
        <taxon>Synechococcus</taxon>
    </lineage>
</organism>
<name>A0A0U1QK24_9SYNE</name>
<reference evidence="4 5" key="2">
    <citation type="submission" date="2015-05" db="EMBL/GenBank/DDBJ databases">
        <title>Lifestyle Evolution in Cyanobacterial Symbionts of Sponges.</title>
        <authorList>
            <person name="Burgsdorf I."/>
            <person name="Slaby B.M."/>
            <person name="Handley K.M."/>
            <person name="Haber M."/>
            <person name="Blom J."/>
            <person name="Marshall C.W."/>
            <person name="Gilbert J.A."/>
            <person name="Hentschel U."/>
            <person name="Steindler L."/>
        </authorList>
    </citation>
    <scope>NUCLEOTIDE SEQUENCE [LARGE SCALE GENOMIC DNA]</scope>
    <source>
        <strain evidence="4">15L</strain>
    </source>
</reference>
<dbReference type="GO" id="GO:0090071">
    <property type="term" value="P:negative regulation of ribosome biogenesis"/>
    <property type="evidence" value="ECO:0007669"/>
    <property type="project" value="UniProtKB-UniRule"/>
</dbReference>
<dbReference type="GO" id="GO:0017148">
    <property type="term" value="P:negative regulation of translation"/>
    <property type="evidence" value="ECO:0007669"/>
    <property type="project" value="UniProtKB-UniRule"/>
</dbReference>
<comment type="similarity">
    <text evidence="1 2">Belongs to the Iojap/RsfS family.</text>
</comment>
<dbReference type="GO" id="GO:0005737">
    <property type="term" value="C:cytoplasm"/>
    <property type="evidence" value="ECO:0007669"/>
    <property type="project" value="UniProtKB-SubCell"/>
</dbReference>
<dbReference type="Proteomes" id="UP000035037">
    <property type="component" value="Unassembled WGS sequence"/>
</dbReference>